<gene>
    <name evidence="1" type="ORF">HDU87_007688</name>
</gene>
<dbReference type="Proteomes" id="UP001212152">
    <property type="component" value="Unassembled WGS sequence"/>
</dbReference>
<comment type="caution">
    <text evidence="1">The sequence shown here is derived from an EMBL/GenBank/DDBJ whole genome shotgun (WGS) entry which is preliminary data.</text>
</comment>
<dbReference type="AlphaFoldDB" id="A0AAD5XPQ3"/>
<evidence type="ECO:0000313" key="1">
    <source>
        <dbReference type="EMBL" id="KAJ3173314.1"/>
    </source>
</evidence>
<reference evidence="1" key="1">
    <citation type="submission" date="2020-05" db="EMBL/GenBank/DDBJ databases">
        <title>Phylogenomic resolution of chytrid fungi.</title>
        <authorList>
            <person name="Stajich J.E."/>
            <person name="Amses K."/>
            <person name="Simmons R."/>
            <person name="Seto K."/>
            <person name="Myers J."/>
            <person name="Bonds A."/>
            <person name="Quandt C.A."/>
            <person name="Barry K."/>
            <person name="Liu P."/>
            <person name="Grigoriev I."/>
            <person name="Longcore J.E."/>
            <person name="James T.Y."/>
        </authorList>
    </citation>
    <scope>NUCLEOTIDE SEQUENCE</scope>
    <source>
        <strain evidence="1">JEL0379</strain>
    </source>
</reference>
<dbReference type="InterPro" id="IPR006553">
    <property type="entry name" value="Leu-rich_rpt_Cys-con_subtyp"/>
</dbReference>
<dbReference type="EMBL" id="JADGJQ010000072">
    <property type="protein sequence ID" value="KAJ3173314.1"/>
    <property type="molecule type" value="Genomic_DNA"/>
</dbReference>
<sequence length="303" mass="33864">MDEPPPASGDEHQCHRIALQRCSRLLLNRRQGLVDDQKLWDEALGAVQLCEDLWPPADFAPKLVLVDASKGFYSLVIHSIGEKLRHLNLGRTYCDDEIVVAVARVCPNLQTMILEENSLVSDTAISELATRCPNLRFVKLRNAIRVGDEAISDLVKNCAELAFLGISYTRCGDDTMYAIMQYAEKLHTLYLNDLGVTEAALCELLRKRGAQFDTLGMASLDVVSERVIHEIAQSCPNLRRLDLSACEEGDMTEDLVDMLVLRLPRLEALVVAGIDEISDEYIVRLAEKVSVEQFWLAPPPELT</sequence>
<keyword evidence="2" id="KW-1185">Reference proteome</keyword>
<protein>
    <submittedName>
        <fullName evidence="1">Uncharacterized protein</fullName>
    </submittedName>
</protein>
<organism evidence="1 2">
    <name type="scientific">Geranomyces variabilis</name>
    <dbReference type="NCBI Taxonomy" id="109894"/>
    <lineage>
        <taxon>Eukaryota</taxon>
        <taxon>Fungi</taxon>
        <taxon>Fungi incertae sedis</taxon>
        <taxon>Chytridiomycota</taxon>
        <taxon>Chytridiomycota incertae sedis</taxon>
        <taxon>Chytridiomycetes</taxon>
        <taxon>Spizellomycetales</taxon>
        <taxon>Powellomycetaceae</taxon>
        <taxon>Geranomyces</taxon>
    </lineage>
</organism>
<name>A0AAD5XPQ3_9FUNG</name>
<proteinExistence type="predicted"/>
<dbReference type="GO" id="GO:0019005">
    <property type="term" value="C:SCF ubiquitin ligase complex"/>
    <property type="evidence" value="ECO:0007669"/>
    <property type="project" value="TreeGrafter"/>
</dbReference>
<dbReference type="SUPFAM" id="SSF52047">
    <property type="entry name" value="RNI-like"/>
    <property type="match status" value="1"/>
</dbReference>
<evidence type="ECO:0000313" key="2">
    <source>
        <dbReference type="Proteomes" id="UP001212152"/>
    </source>
</evidence>
<dbReference type="Gene3D" id="3.80.10.10">
    <property type="entry name" value="Ribonuclease Inhibitor"/>
    <property type="match status" value="1"/>
</dbReference>
<dbReference type="GO" id="GO:0031146">
    <property type="term" value="P:SCF-dependent proteasomal ubiquitin-dependent protein catabolic process"/>
    <property type="evidence" value="ECO:0007669"/>
    <property type="project" value="TreeGrafter"/>
</dbReference>
<dbReference type="InterPro" id="IPR032675">
    <property type="entry name" value="LRR_dom_sf"/>
</dbReference>
<accession>A0AAD5XPQ3</accession>
<dbReference type="SMART" id="SM00367">
    <property type="entry name" value="LRR_CC"/>
    <property type="match status" value="4"/>
</dbReference>
<dbReference type="PANTHER" id="PTHR13318">
    <property type="entry name" value="PARTNER OF PAIRED, ISOFORM B-RELATED"/>
    <property type="match status" value="1"/>
</dbReference>